<dbReference type="GO" id="GO:0008270">
    <property type="term" value="F:zinc ion binding"/>
    <property type="evidence" value="ECO:0007669"/>
    <property type="project" value="UniProtKB-UniRule"/>
</dbReference>
<dbReference type="PANTHER" id="PTHR11777:SF9">
    <property type="entry name" value="ALANINE--TRNA LIGASE, CYTOPLASMIC"/>
    <property type="match status" value="1"/>
</dbReference>
<dbReference type="Gene3D" id="2.40.30.130">
    <property type="match status" value="1"/>
</dbReference>
<dbReference type="Pfam" id="PF02272">
    <property type="entry name" value="DHHA1"/>
    <property type="match status" value="1"/>
</dbReference>
<dbReference type="InterPro" id="IPR018162">
    <property type="entry name" value="Ala-tRNA-ligase_IIc_anticod-bd"/>
</dbReference>
<evidence type="ECO:0000256" key="10">
    <source>
        <dbReference type="ARBA" id="ARBA00023146"/>
    </source>
</evidence>
<evidence type="ECO:0000259" key="12">
    <source>
        <dbReference type="PROSITE" id="PS50860"/>
    </source>
</evidence>
<keyword evidence="4 11" id="KW-0479">Metal-binding</keyword>
<evidence type="ECO:0000256" key="5">
    <source>
        <dbReference type="ARBA" id="ARBA00022741"/>
    </source>
</evidence>
<accession>F4MLT9</accession>
<proteinExistence type="inferred from homology"/>
<evidence type="ECO:0000256" key="2">
    <source>
        <dbReference type="ARBA" id="ARBA00022555"/>
    </source>
</evidence>
<comment type="subcellular location">
    <subcellularLocation>
        <location evidence="11">Cytoplasm</location>
    </subcellularLocation>
</comment>
<reference evidence="13" key="1">
    <citation type="submission" date="2010-05" db="EMBL/GenBank/DDBJ databases">
        <authorList>
            <person name="Genoscope - CEA"/>
        </authorList>
    </citation>
    <scope>NUCLEOTIDE SEQUENCE</scope>
</reference>
<reference evidence="13" key="2">
    <citation type="journal article" date="2012" name="Environ. Microbiol.">
        <title>Genomic content of uncultured Bacteroidetes from contrasting oceanic provinces in the North Atlantic Ocean.</title>
        <authorList>
            <person name="Gomez-Pereira P.R."/>
            <person name="Schuler M."/>
            <person name="Fuchs B.M."/>
            <person name="Bennke C."/>
            <person name="Teeling H."/>
            <person name="Waldmann J."/>
            <person name="Richter M."/>
            <person name="Barbe V."/>
            <person name="Bataille E."/>
            <person name="Glockner F.O."/>
            <person name="Amann R."/>
        </authorList>
    </citation>
    <scope>NUCLEOTIDE SEQUENCE</scope>
</reference>
<dbReference type="InterPro" id="IPR002318">
    <property type="entry name" value="Ala-tRNA-lgiase_IIc"/>
</dbReference>
<dbReference type="InterPro" id="IPR018165">
    <property type="entry name" value="Ala-tRNA-synth_IIc_core"/>
</dbReference>
<keyword evidence="5 11" id="KW-0547">Nucleotide-binding</keyword>
<dbReference type="EC" id="6.1.1.7" evidence="11"/>
<comment type="function">
    <text evidence="11">Catalyzes the attachment of alanine to tRNA(Ala) in a two-step reaction: alanine is first activated by ATP to form Ala-AMP and then transferred to the acceptor end of tRNA(Ala). Also edits incorrectly charged Ser-tRNA(Ala) and Gly-tRNA(Ala) via its editing domain.</text>
</comment>
<dbReference type="HAMAP" id="MF_00036_B">
    <property type="entry name" value="Ala_tRNA_synth_B"/>
    <property type="match status" value="1"/>
</dbReference>
<dbReference type="Gene3D" id="3.30.930.10">
    <property type="entry name" value="Bira Bifunctional Protein, Domain 2"/>
    <property type="match status" value="1"/>
</dbReference>
<dbReference type="SUPFAM" id="SSF50447">
    <property type="entry name" value="Translation proteins"/>
    <property type="match status" value="1"/>
</dbReference>
<comment type="domain">
    <text evidence="11">Consists of three domains; the N-terminal catalytic domain, the editing domain and the C-terminal C-Ala domain. The editing domain removes incorrectly charged amino acids, while the C-Ala domain, along with tRNA(Ala), serves as a bridge to cooperatively bring together the editing and aminoacylation centers thus stimulating deacylation of misacylated tRNAs.</text>
</comment>
<dbReference type="AlphaFoldDB" id="F4MLT9"/>
<dbReference type="SUPFAM" id="SSF101353">
    <property type="entry name" value="Putative anticodon-binding domain of alanyl-tRNA synthetase (AlaRS)"/>
    <property type="match status" value="1"/>
</dbReference>
<dbReference type="InterPro" id="IPR018163">
    <property type="entry name" value="Thr/Ala-tRNA-synth_IIc_edit"/>
</dbReference>
<dbReference type="InterPro" id="IPR045864">
    <property type="entry name" value="aa-tRNA-synth_II/BPL/LPL"/>
</dbReference>
<evidence type="ECO:0000256" key="8">
    <source>
        <dbReference type="ARBA" id="ARBA00022884"/>
    </source>
</evidence>
<dbReference type="FunFam" id="3.30.930.10:FF:000011">
    <property type="entry name" value="Alanine--tRNA ligase, cytoplasmic"/>
    <property type="match status" value="1"/>
</dbReference>
<keyword evidence="6 11" id="KW-0862">Zinc</keyword>
<keyword evidence="2 11" id="KW-0820">tRNA-binding</keyword>
<dbReference type="GO" id="GO:0002161">
    <property type="term" value="F:aminoacyl-tRNA deacylase activity"/>
    <property type="evidence" value="ECO:0007669"/>
    <property type="project" value="TreeGrafter"/>
</dbReference>
<dbReference type="CDD" id="cd00673">
    <property type="entry name" value="AlaRS_core"/>
    <property type="match status" value="1"/>
</dbReference>
<dbReference type="FunFam" id="3.10.310.40:FF:000001">
    <property type="entry name" value="Alanine--tRNA ligase"/>
    <property type="match status" value="1"/>
</dbReference>
<sequence length="834" mass="93749">MFVNAGMNPFKDIFIGSKKSENGRVANTQKCLRVSGKHNDLEEVGHDTYHHTLFEMLGNWSFGDYFKEEAIDWAWELLTEVYGLDENRIYITVFEGDLSDGLKRDIDSEKAWLKHVQSSRILSGSKKDNFWEMGEVGPCGPCSEIHFDLRNEAERKKIDGALLVNEDHPQVIELWNLVFIEFQRVSDGNLSPLPDKHVDTGMGLERLVRAIGMKESNYDTDIFTPYINKLSDLSNKEYGTDETVDISFRVISDHIRAVSMAIADGQLPSNIGAGYVIRRILRRAVRYGYSNLGFRKPFLIDLLPVLSSSLSKTFPELEIQISMVTAVIREEELSFLRTLESGLKRLDDAISESKNAIISGIRAFELYDTYGFPLDLTKLICSEKRYNVDEDQFHLEMKNQKDRSRSASSKKVGDWIEMSSGRGDEFIGFEANSSKSKLIRYRHIESSKGKSIQVLIAPTPFYPEGGGQVGDIGIIKFEGQEINVKETTKETGMIIHHLYDEPKVWSKNVFAQVNMKNRERVSENHSATHLVHYALRKILGSHVEQRGSLVHAEGFRFDFSHFQKVSNAQINSIESLVRSLITDKIKTQIHNEIPINSAKKMGAMALFGEKYGDFVRVVQFGESVELCGGTHVEDTSNILTFIIKSESGVAAGIRRIEALSGAAAIDYLLDKSKRYDLALKESNQVDPEEKIKSLKVQVLGIEKKLISFNQMRVSNLKSELIKSSKDYGTLKVVAEIIDLESSYVKDLVFLIKDNYPTAVVLLLSVIGDRVQMHLGVGSDSTPHVNAGNWVKELSLFIKGGGGGQPSYASSGGKFPDGVNDLIDEFYKKIERCVL</sequence>
<dbReference type="FunFam" id="3.30.54.20:FF:000001">
    <property type="entry name" value="Alanine--tRNA ligase"/>
    <property type="match status" value="1"/>
</dbReference>
<dbReference type="InterPro" id="IPR050058">
    <property type="entry name" value="Ala-tRNA_ligase"/>
</dbReference>
<dbReference type="FunFam" id="3.30.980.10:FF:000004">
    <property type="entry name" value="Alanine--tRNA ligase, cytoplasmic"/>
    <property type="match status" value="1"/>
</dbReference>
<dbReference type="Pfam" id="PF07973">
    <property type="entry name" value="tRNA_SAD"/>
    <property type="match status" value="1"/>
</dbReference>
<evidence type="ECO:0000256" key="7">
    <source>
        <dbReference type="ARBA" id="ARBA00022840"/>
    </source>
</evidence>
<dbReference type="Pfam" id="PF01411">
    <property type="entry name" value="tRNA-synt_2c"/>
    <property type="match status" value="1"/>
</dbReference>
<dbReference type="NCBIfam" id="TIGR00344">
    <property type="entry name" value="alaS"/>
    <property type="match status" value="1"/>
</dbReference>
<comment type="cofactor">
    <cofactor evidence="11">
        <name>Zn(2+)</name>
        <dbReference type="ChEBI" id="CHEBI:29105"/>
    </cofactor>
    <text evidence="11">Binds 1 zinc ion per subunit.</text>
</comment>
<dbReference type="SUPFAM" id="SSF55186">
    <property type="entry name" value="ThrRS/AlaRS common domain"/>
    <property type="match status" value="1"/>
</dbReference>
<dbReference type="InterPro" id="IPR009000">
    <property type="entry name" value="Transl_B-barrel_sf"/>
</dbReference>
<keyword evidence="9 11" id="KW-0648">Protein biosynthesis</keyword>
<dbReference type="GO" id="GO:0005524">
    <property type="term" value="F:ATP binding"/>
    <property type="evidence" value="ECO:0007669"/>
    <property type="project" value="UniProtKB-UniRule"/>
</dbReference>
<dbReference type="Gene3D" id="3.10.310.40">
    <property type="match status" value="1"/>
</dbReference>
<feature type="binding site" evidence="11">
    <location>
        <position position="525"/>
    </location>
    <ligand>
        <name>Zn(2+)</name>
        <dbReference type="ChEBI" id="CHEBI:29105"/>
    </ligand>
</feature>
<feature type="domain" description="Alanyl-transfer RNA synthetases family profile" evidence="12">
    <location>
        <begin position="1"/>
        <end position="670"/>
    </location>
</feature>
<evidence type="ECO:0000256" key="1">
    <source>
        <dbReference type="ARBA" id="ARBA00008226"/>
    </source>
</evidence>
<dbReference type="InterPro" id="IPR018164">
    <property type="entry name" value="Ala-tRNA-synth_IIc_N"/>
</dbReference>
<dbReference type="GO" id="GO:0000049">
    <property type="term" value="F:tRNA binding"/>
    <property type="evidence" value="ECO:0007669"/>
    <property type="project" value="UniProtKB-KW"/>
</dbReference>
<feature type="binding site" evidence="11">
    <location>
        <position position="631"/>
    </location>
    <ligand>
        <name>Zn(2+)</name>
        <dbReference type="ChEBI" id="CHEBI:29105"/>
    </ligand>
</feature>
<dbReference type="SMART" id="SM00863">
    <property type="entry name" value="tRNA_SAD"/>
    <property type="match status" value="1"/>
</dbReference>
<evidence type="ECO:0000256" key="6">
    <source>
        <dbReference type="ARBA" id="ARBA00022833"/>
    </source>
</evidence>
<dbReference type="PROSITE" id="PS50860">
    <property type="entry name" value="AA_TRNA_LIGASE_II_ALA"/>
    <property type="match status" value="1"/>
</dbReference>
<feature type="binding site" evidence="11">
    <location>
        <position position="627"/>
    </location>
    <ligand>
        <name>Zn(2+)</name>
        <dbReference type="ChEBI" id="CHEBI:29105"/>
    </ligand>
</feature>
<dbReference type="PANTHER" id="PTHR11777">
    <property type="entry name" value="ALANYL-TRNA SYNTHETASE"/>
    <property type="match status" value="1"/>
</dbReference>
<gene>
    <name evidence="11 13" type="primary">alaS</name>
    <name evidence="13" type="ORF">S3_816_0004</name>
</gene>
<dbReference type="Gene3D" id="3.30.980.10">
    <property type="entry name" value="Threonyl-trna Synthetase, Chain A, domain 2"/>
    <property type="match status" value="1"/>
</dbReference>
<organism evidence="13">
    <name type="scientific">uncultured Flavobacteriia bacterium</name>
    <dbReference type="NCBI Taxonomy" id="212695"/>
    <lineage>
        <taxon>Bacteria</taxon>
        <taxon>Pseudomonadati</taxon>
        <taxon>Bacteroidota</taxon>
        <taxon>Flavobacteriia</taxon>
        <taxon>environmental samples</taxon>
    </lineage>
</organism>
<dbReference type="GO" id="GO:0006419">
    <property type="term" value="P:alanyl-tRNA aminoacylation"/>
    <property type="evidence" value="ECO:0007669"/>
    <property type="project" value="UniProtKB-UniRule"/>
</dbReference>
<name>F4MLT9_9BACT</name>
<dbReference type="InterPro" id="IPR023033">
    <property type="entry name" value="Ala_tRNA_ligase_euk/bac"/>
</dbReference>
<protein>
    <recommendedName>
        <fullName evidence="11">Alanine--tRNA ligase</fullName>
        <ecNumber evidence="11">6.1.1.7</ecNumber>
    </recommendedName>
    <alternativeName>
        <fullName evidence="11">Alanyl-tRNA synthetase</fullName>
        <shortName evidence="11">AlaRS</shortName>
    </alternativeName>
</protein>
<evidence type="ECO:0000256" key="3">
    <source>
        <dbReference type="ARBA" id="ARBA00022598"/>
    </source>
</evidence>
<dbReference type="InterPro" id="IPR003156">
    <property type="entry name" value="DHHA1_dom"/>
</dbReference>
<dbReference type="InterPro" id="IPR012947">
    <property type="entry name" value="tRNA_SAD"/>
</dbReference>
<keyword evidence="10 11" id="KW-0030">Aminoacyl-tRNA synthetase</keyword>
<keyword evidence="7 11" id="KW-0067">ATP-binding</keyword>
<dbReference type="GO" id="GO:0004813">
    <property type="term" value="F:alanine-tRNA ligase activity"/>
    <property type="evidence" value="ECO:0007669"/>
    <property type="project" value="UniProtKB-UniRule"/>
</dbReference>
<dbReference type="EMBL" id="FQ032808">
    <property type="protein sequence ID" value="CBL87102.1"/>
    <property type="molecule type" value="Genomic_DNA"/>
</dbReference>
<dbReference type="PRINTS" id="PR00980">
    <property type="entry name" value="TRNASYNTHALA"/>
</dbReference>
<evidence type="ECO:0000256" key="9">
    <source>
        <dbReference type="ARBA" id="ARBA00022917"/>
    </source>
</evidence>
<evidence type="ECO:0000313" key="13">
    <source>
        <dbReference type="EMBL" id="CBL87102.1"/>
    </source>
</evidence>
<evidence type="ECO:0000256" key="11">
    <source>
        <dbReference type="HAMAP-Rule" id="MF_00036"/>
    </source>
</evidence>
<dbReference type="GO" id="GO:0005737">
    <property type="term" value="C:cytoplasm"/>
    <property type="evidence" value="ECO:0007669"/>
    <property type="project" value="UniProtKB-SubCell"/>
</dbReference>
<dbReference type="SUPFAM" id="SSF55681">
    <property type="entry name" value="Class II aaRS and biotin synthetases"/>
    <property type="match status" value="1"/>
</dbReference>
<keyword evidence="8 11" id="KW-0694">RNA-binding</keyword>
<keyword evidence="3 11" id="KW-0436">Ligase</keyword>
<dbReference type="Gene3D" id="3.30.54.20">
    <property type="match status" value="1"/>
</dbReference>
<keyword evidence="11" id="KW-0963">Cytoplasm</keyword>
<evidence type="ECO:0000256" key="4">
    <source>
        <dbReference type="ARBA" id="ARBA00022723"/>
    </source>
</evidence>
<comment type="catalytic activity">
    <reaction evidence="11">
        <text>tRNA(Ala) + L-alanine + ATP = L-alanyl-tRNA(Ala) + AMP + diphosphate</text>
        <dbReference type="Rhea" id="RHEA:12540"/>
        <dbReference type="Rhea" id="RHEA-COMP:9657"/>
        <dbReference type="Rhea" id="RHEA-COMP:9923"/>
        <dbReference type="ChEBI" id="CHEBI:30616"/>
        <dbReference type="ChEBI" id="CHEBI:33019"/>
        <dbReference type="ChEBI" id="CHEBI:57972"/>
        <dbReference type="ChEBI" id="CHEBI:78442"/>
        <dbReference type="ChEBI" id="CHEBI:78497"/>
        <dbReference type="ChEBI" id="CHEBI:456215"/>
        <dbReference type="EC" id="6.1.1.7"/>
    </reaction>
</comment>
<feature type="binding site" evidence="11">
    <location>
        <position position="529"/>
    </location>
    <ligand>
        <name>Zn(2+)</name>
        <dbReference type="ChEBI" id="CHEBI:29105"/>
    </ligand>
</feature>
<comment type="similarity">
    <text evidence="1 11">Belongs to the class-II aminoacyl-tRNA synthetase family.</text>
</comment>